<dbReference type="InterPro" id="IPR014001">
    <property type="entry name" value="Helicase_ATP-bd"/>
</dbReference>
<feature type="domain" description="Helicase ATP-binding" evidence="6">
    <location>
        <begin position="768"/>
        <end position="938"/>
    </location>
</feature>
<dbReference type="EMBL" id="ML987199">
    <property type="protein sequence ID" value="KAF2246078.1"/>
    <property type="molecule type" value="Genomic_DNA"/>
</dbReference>
<protein>
    <submittedName>
        <fullName evidence="8">P-loop containing nucleoside triphosphate hydrolase protein</fullName>
    </submittedName>
</protein>
<dbReference type="CDD" id="cd18025">
    <property type="entry name" value="DEXHc_DDX60"/>
    <property type="match status" value="1"/>
</dbReference>
<dbReference type="SUPFAM" id="SSF52540">
    <property type="entry name" value="P-loop containing nucleoside triphosphate hydrolases"/>
    <property type="match status" value="1"/>
</dbReference>
<dbReference type="GO" id="GO:0003676">
    <property type="term" value="F:nucleic acid binding"/>
    <property type="evidence" value="ECO:0007669"/>
    <property type="project" value="InterPro"/>
</dbReference>
<dbReference type="GO" id="GO:0005524">
    <property type="term" value="F:ATP binding"/>
    <property type="evidence" value="ECO:0007669"/>
    <property type="project" value="UniProtKB-KW"/>
</dbReference>
<evidence type="ECO:0000256" key="5">
    <source>
        <dbReference type="SAM" id="MobiDB-lite"/>
    </source>
</evidence>
<evidence type="ECO:0000256" key="3">
    <source>
        <dbReference type="ARBA" id="ARBA00022806"/>
    </source>
</evidence>
<name>A0A6A6I7M7_9PLEO</name>
<evidence type="ECO:0000259" key="7">
    <source>
        <dbReference type="PROSITE" id="PS51194"/>
    </source>
</evidence>
<evidence type="ECO:0000256" key="2">
    <source>
        <dbReference type="ARBA" id="ARBA00022801"/>
    </source>
</evidence>
<evidence type="ECO:0000256" key="1">
    <source>
        <dbReference type="ARBA" id="ARBA00022741"/>
    </source>
</evidence>
<organism evidence="8 9">
    <name type="scientific">Trematosphaeria pertusa</name>
    <dbReference type="NCBI Taxonomy" id="390896"/>
    <lineage>
        <taxon>Eukaryota</taxon>
        <taxon>Fungi</taxon>
        <taxon>Dikarya</taxon>
        <taxon>Ascomycota</taxon>
        <taxon>Pezizomycotina</taxon>
        <taxon>Dothideomycetes</taxon>
        <taxon>Pleosporomycetidae</taxon>
        <taxon>Pleosporales</taxon>
        <taxon>Massarineae</taxon>
        <taxon>Trematosphaeriaceae</taxon>
        <taxon>Trematosphaeria</taxon>
    </lineage>
</organism>
<feature type="region of interest" description="Disordered" evidence="5">
    <location>
        <begin position="1720"/>
        <end position="1783"/>
    </location>
</feature>
<dbReference type="InterPro" id="IPR001650">
    <property type="entry name" value="Helicase_C-like"/>
</dbReference>
<proteinExistence type="predicted"/>
<keyword evidence="9" id="KW-1185">Reference proteome</keyword>
<dbReference type="PANTHER" id="PTHR44533:SF4">
    <property type="entry name" value="DEAD_H RNA HELICASE, PUTATIVE-RELATED"/>
    <property type="match status" value="1"/>
</dbReference>
<dbReference type="InterPro" id="IPR052431">
    <property type="entry name" value="SKI2_subfamily_helicases"/>
</dbReference>
<feature type="compositionally biased region" description="Low complexity" evidence="5">
    <location>
        <begin position="1750"/>
        <end position="1764"/>
    </location>
</feature>
<evidence type="ECO:0000313" key="9">
    <source>
        <dbReference type="Proteomes" id="UP000800094"/>
    </source>
</evidence>
<dbReference type="Pfam" id="PF00271">
    <property type="entry name" value="Helicase_C"/>
    <property type="match status" value="1"/>
</dbReference>
<dbReference type="InterPro" id="IPR027417">
    <property type="entry name" value="P-loop_NTPase"/>
</dbReference>
<dbReference type="GeneID" id="54582899"/>
<feature type="compositionally biased region" description="Basic residues" evidence="5">
    <location>
        <begin position="555"/>
        <end position="567"/>
    </location>
</feature>
<dbReference type="GO" id="GO:0005737">
    <property type="term" value="C:cytoplasm"/>
    <property type="evidence" value="ECO:0007669"/>
    <property type="project" value="TreeGrafter"/>
</dbReference>
<gene>
    <name evidence="8" type="ORF">BU26DRAFT_521581</name>
</gene>
<dbReference type="Pfam" id="PF26076">
    <property type="entry name" value="WHD_DDX60"/>
    <property type="match status" value="1"/>
</dbReference>
<dbReference type="SMART" id="SM00490">
    <property type="entry name" value="HELICc"/>
    <property type="match status" value="1"/>
</dbReference>
<dbReference type="InterPro" id="IPR055124">
    <property type="entry name" value="PIN-like_DDX60"/>
</dbReference>
<dbReference type="FunFam" id="3.40.50.300:FF:001039">
    <property type="entry name" value="ATP-dependent RNA helicase DDX60"/>
    <property type="match status" value="1"/>
</dbReference>
<dbReference type="RefSeq" id="XP_033681082.1">
    <property type="nucleotide sequence ID" value="XM_033829569.1"/>
</dbReference>
<dbReference type="GO" id="GO:0004386">
    <property type="term" value="F:helicase activity"/>
    <property type="evidence" value="ECO:0007669"/>
    <property type="project" value="UniProtKB-KW"/>
</dbReference>
<feature type="region of interest" description="Disordered" evidence="5">
    <location>
        <begin position="543"/>
        <end position="570"/>
    </location>
</feature>
<dbReference type="OrthoDB" id="2320933at2759"/>
<feature type="compositionally biased region" description="Basic and acidic residues" evidence="5">
    <location>
        <begin position="545"/>
        <end position="554"/>
    </location>
</feature>
<dbReference type="PANTHER" id="PTHR44533">
    <property type="entry name" value="DEAD/H RNA HELICASE, PUTATIVE-RELATED"/>
    <property type="match status" value="1"/>
</dbReference>
<evidence type="ECO:0000313" key="8">
    <source>
        <dbReference type="EMBL" id="KAF2246078.1"/>
    </source>
</evidence>
<sequence length="1844" mass="207031">MSSSSGYDTDTSSEAETMLGPVLEWYSKIYSRRVDIVGDYAGSELFLIEGDSLLLHCFSDEHIDFHPGFQLLHATWAVEKFLQGLVSRRCNFHVAFFDQHRELCVPPFRSPEAREKYLLARPAIIRHLSTHLKLVHPQIEVNVFPSVSSTAFAHYLRTTDLYFIMCHDGASSGALRRRNILSKSLNAFEDEDEDEDEDTQEDVLRTKTTFRQLIYWFMQRGHSVVLINGLEWRDTKAVATVLEKPPRTENSISLTIDSISTAAKEPRPQFLTRSIFDTVKANINHELTERQYLTLLVLSMLQSEDKTTGKFSNAFLRHTALLAQLRLSERLIEVSDLSNSDSASVLLFCEEATTVLHSAAWAGNMRAWQCDCDVADLVDGRLLAACLRDASIGRNEYSQSLLRVLASLGANGISDETEVVDSSEGRTKKVTQVEPPSSDSYAVLPFSNSIFDDHLAPVHLAEDQTGDIADATSTNIFREVTHWHNSKRPLDPKLREDQIARNQKQQFFARRRNQFFMAEMTAYAASLTNAVGKALEPEIIASGVKSEKKDDHTKPKGNPKANKKAAPTKKEAMLAEIAAKKSRKDEASSETLLQGWRSTCDALNREPTPVIQFRKAKQYLSTLNTELKRNALEAEVRLYMLNAIISMWVSACRDDEKTNHMPIAALIFDNVNTLSKSGKPITKTIANCLEKTLKYLSLPKLRLPSPEGDRALAFKFILNDPPTVSLALPIPPDSFQLLHCGPYFDRNIDSGPDPRVPFEPDAWQRRVLDEIDARRSLLVIAPTSAGKTFISFYAMKQVLESNDTDILVYVAPTKALVNQIAAEVQARFSKSYKYGGSSVWGIHTRDYRINNPTGCQVLVTVPHILQIMLLAPSNANSWSKRIKWIIFDEVHCIGQAEDGLIWEQLLLMAPCPIIALSATIGNPDEFSAWLTSTQRSLGNDLVMVQHPHRYSDLRKFVYVPKRPLRVGSALPTQGGSGQQQRGIQSETRFEFKGLPEISAFAQLGLDDREDFAFLHPVASLINRARGIPHDFSLEARDCFTLWQSMSKHQTAAYSLDKALDPTSALPAIIKKVDIIRWEASLKAVLRDWMADVNSPFDAVLKDLSSPLRRSQSRLERGEATEKGNDLDIEQNEIGNAHDINSILPLLANLHEQDALPGIIFNYDRGLCEKICQTLMTQLETAEEVWKESSAKWKATLHKWEEYKKVMVKAGKRGPPKLPKKKGAAGEDALTKEDVMRDAANNEASPWASFDPNKPVDGFHFADDKRLSHGDLAVYEKELRRREVPEWLLSALRRGIGVHHAGLNRKYRQVCEMLFRKRYLRVVVATGTLALGINMPCKTVVFSGDSVFLSALNYRQGAGRAGRRGFDMLGNIVFHGISLSKIHRLISSRLPDINGHFPITTTLVLRLFTLLHDSKNSSFAIRSVNALLSQPRLYLGGEESKMTVLHHLRFSIEYLRRQFLLDSHGAPLNFAGCVSHLYFTENSSFAFHSLLKDGYFHQLCTNVDTNRESVLRELILAMAHLFGRLYCRQADEEFVEQVVKRSPSIVFLPPMPELAAGILRTHNQSTLEIYKAYVRTFVDQHLKEPDAALPLTQFKICGQKGSSPATGLPQRTPTNVRSPFVALSGHDDEFESIHDLCATIRSGVFLEEAVVPYVGLYPEESEMPLNAYLYDFFMHGDVTALAAANRIRSGDVWYVLNDFSMVLATIVTSLSNFMNLTPQSDLDFTDVRGEGEDAEERQEDKLLPDDSGYETGSTASTPSGAAAPGKKSLSIQPRRKKKVADTWDEDADKEEFEIEVAAKKEKAEAKARALEEKPAWEEGTGLLNVLKAFKALKEEFDTKFRAMWA</sequence>
<keyword evidence="2 8" id="KW-0378">Hydrolase</keyword>
<keyword evidence="4" id="KW-0067">ATP-binding</keyword>
<keyword evidence="3" id="KW-0347">Helicase</keyword>
<keyword evidence="1" id="KW-0547">Nucleotide-binding</keyword>
<dbReference type="Proteomes" id="UP000800094">
    <property type="component" value="Unassembled WGS sequence"/>
</dbReference>
<dbReference type="PROSITE" id="PS51194">
    <property type="entry name" value="HELICASE_CTER"/>
    <property type="match status" value="1"/>
</dbReference>
<evidence type="ECO:0000256" key="4">
    <source>
        <dbReference type="ARBA" id="ARBA00022840"/>
    </source>
</evidence>
<dbReference type="Pfam" id="PF23002">
    <property type="entry name" value="PIN-like_DDX60"/>
    <property type="match status" value="1"/>
</dbReference>
<reference evidence="8" key="1">
    <citation type="journal article" date="2020" name="Stud. Mycol.">
        <title>101 Dothideomycetes genomes: a test case for predicting lifestyles and emergence of pathogens.</title>
        <authorList>
            <person name="Haridas S."/>
            <person name="Albert R."/>
            <person name="Binder M."/>
            <person name="Bloem J."/>
            <person name="Labutti K."/>
            <person name="Salamov A."/>
            <person name="Andreopoulos B."/>
            <person name="Baker S."/>
            <person name="Barry K."/>
            <person name="Bills G."/>
            <person name="Bluhm B."/>
            <person name="Cannon C."/>
            <person name="Castanera R."/>
            <person name="Culley D."/>
            <person name="Daum C."/>
            <person name="Ezra D."/>
            <person name="Gonzalez J."/>
            <person name="Henrissat B."/>
            <person name="Kuo A."/>
            <person name="Liang C."/>
            <person name="Lipzen A."/>
            <person name="Lutzoni F."/>
            <person name="Magnuson J."/>
            <person name="Mondo S."/>
            <person name="Nolan M."/>
            <person name="Ohm R."/>
            <person name="Pangilinan J."/>
            <person name="Park H.-J."/>
            <person name="Ramirez L."/>
            <person name="Alfaro M."/>
            <person name="Sun H."/>
            <person name="Tritt A."/>
            <person name="Yoshinaga Y."/>
            <person name="Zwiers L.-H."/>
            <person name="Turgeon B."/>
            <person name="Goodwin S."/>
            <person name="Spatafora J."/>
            <person name="Crous P."/>
            <person name="Grigoriev I."/>
        </authorList>
    </citation>
    <scope>NUCLEOTIDE SEQUENCE</scope>
    <source>
        <strain evidence="8">CBS 122368</strain>
    </source>
</reference>
<dbReference type="PROSITE" id="PS51192">
    <property type="entry name" value="HELICASE_ATP_BIND_1"/>
    <property type="match status" value="1"/>
</dbReference>
<accession>A0A6A6I7M7</accession>
<dbReference type="InterPro" id="IPR059032">
    <property type="entry name" value="WHD_DDX60"/>
</dbReference>
<dbReference type="SMART" id="SM00487">
    <property type="entry name" value="DEXDc"/>
    <property type="match status" value="1"/>
</dbReference>
<evidence type="ECO:0000259" key="6">
    <source>
        <dbReference type="PROSITE" id="PS51192"/>
    </source>
</evidence>
<dbReference type="Pfam" id="PF00270">
    <property type="entry name" value="DEAD"/>
    <property type="match status" value="1"/>
</dbReference>
<feature type="domain" description="Helicase C-terminal" evidence="7">
    <location>
        <begin position="1254"/>
        <end position="1404"/>
    </location>
</feature>
<dbReference type="Gene3D" id="3.40.50.300">
    <property type="entry name" value="P-loop containing nucleotide triphosphate hydrolases"/>
    <property type="match status" value="2"/>
</dbReference>
<dbReference type="InterPro" id="IPR011545">
    <property type="entry name" value="DEAD/DEAH_box_helicase_dom"/>
</dbReference>
<dbReference type="GO" id="GO:0016787">
    <property type="term" value="F:hydrolase activity"/>
    <property type="evidence" value="ECO:0007669"/>
    <property type="project" value="UniProtKB-KW"/>
</dbReference>